<dbReference type="EMBL" id="AZMM01009799">
    <property type="protein sequence ID" value="ETJ35880.1"/>
    <property type="molecule type" value="Genomic_DNA"/>
</dbReference>
<keyword evidence="1" id="KW-0472">Membrane</keyword>
<protein>
    <submittedName>
        <fullName evidence="2">Uncharacterized protein</fullName>
    </submittedName>
</protein>
<sequence length="42" mass="4697">IIVLLDVNTFNGIAISGDKMLIFCFFTFLILNLSDYLKSIGI</sequence>
<accession>W1Y2J1</accession>
<organism evidence="2">
    <name type="scientific">human gut metagenome</name>
    <dbReference type="NCBI Taxonomy" id="408170"/>
    <lineage>
        <taxon>unclassified sequences</taxon>
        <taxon>metagenomes</taxon>
        <taxon>organismal metagenomes</taxon>
    </lineage>
</organism>
<evidence type="ECO:0000256" key="1">
    <source>
        <dbReference type="SAM" id="Phobius"/>
    </source>
</evidence>
<feature type="transmembrane region" description="Helical" evidence="1">
    <location>
        <begin position="20"/>
        <end position="37"/>
    </location>
</feature>
<evidence type="ECO:0000313" key="2">
    <source>
        <dbReference type="EMBL" id="ETJ35880.1"/>
    </source>
</evidence>
<reference evidence="2" key="1">
    <citation type="submission" date="2013-12" db="EMBL/GenBank/DDBJ databases">
        <title>A Varibaculum cambriense genome reconstructed from a premature infant gut community with otherwise low bacterial novelty that shifts toward anaerobic metabolism during the third week of life.</title>
        <authorList>
            <person name="Brown C.T."/>
            <person name="Sharon I."/>
            <person name="Thomas B.C."/>
            <person name="Castelle C.J."/>
            <person name="Morowitz M.J."/>
            <person name="Banfield J.F."/>
        </authorList>
    </citation>
    <scope>NUCLEOTIDE SEQUENCE</scope>
</reference>
<proteinExistence type="predicted"/>
<feature type="non-terminal residue" evidence="2">
    <location>
        <position position="1"/>
    </location>
</feature>
<keyword evidence="1" id="KW-0812">Transmembrane</keyword>
<keyword evidence="1" id="KW-1133">Transmembrane helix</keyword>
<gene>
    <name evidence="2" type="ORF">Q604_UNBC09799G0001</name>
</gene>
<name>W1Y2J1_9ZZZZ</name>
<comment type="caution">
    <text evidence="2">The sequence shown here is derived from an EMBL/GenBank/DDBJ whole genome shotgun (WGS) entry which is preliminary data.</text>
</comment>
<dbReference type="AlphaFoldDB" id="W1Y2J1"/>